<evidence type="ECO:0000256" key="7">
    <source>
        <dbReference type="ARBA" id="ARBA00023274"/>
    </source>
</evidence>
<dbReference type="Pfam" id="PF01771">
    <property type="entry name" value="Viral_alk_exo"/>
    <property type="match status" value="1"/>
</dbReference>
<keyword evidence="3" id="KW-0255">Endonuclease</keyword>
<dbReference type="OrthoDB" id="1727351at2759"/>
<keyword evidence="10" id="KW-0175">Coiled coil</keyword>
<dbReference type="PROSITE" id="PS00712">
    <property type="entry name" value="RIBOSOMAL_S17E"/>
    <property type="match status" value="1"/>
</dbReference>
<dbReference type="InterPro" id="IPR034720">
    <property type="entry name" value="Viral_alk_exo"/>
</dbReference>
<organism evidence="13 14">
    <name type="scientific">Aphidius gifuensis</name>
    <name type="common">Parasitoid wasp</name>
    <dbReference type="NCBI Taxonomy" id="684658"/>
    <lineage>
        <taxon>Eukaryota</taxon>
        <taxon>Metazoa</taxon>
        <taxon>Ecdysozoa</taxon>
        <taxon>Arthropoda</taxon>
        <taxon>Hexapoda</taxon>
        <taxon>Insecta</taxon>
        <taxon>Pterygota</taxon>
        <taxon>Neoptera</taxon>
        <taxon>Endopterygota</taxon>
        <taxon>Hymenoptera</taxon>
        <taxon>Apocrita</taxon>
        <taxon>Ichneumonoidea</taxon>
        <taxon>Braconidae</taxon>
        <taxon>Aphidiinae</taxon>
        <taxon>Aphidius</taxon>
    </lineage>
</organism>
<evidence type="ECO:0000256" key="1">
    <source>
        <dbReference type="ARBA" id="ARBA00010444"/>
    </source>
</evidence>
<feature type="compositionally biased region" description="Acidic residues" evidence="11">
    <location>
        <begin position="451"/>
        <end position="472"/>
    </location>
</feature>
<dbReference type="PANTHER" id="PTHR10732">
    <property type="entry name" value="40S RIBOSOMAL PROTEIN S17"/>
    <property type="match status" value="1"/>
</dbReference>
<feature type="domain" description="Mutator-like transposase" evidence="12">
    <location>
        <begin position="107"/>
        <end position="293"/>
    </location>
</feature>
<name>A0A834Y6G1_APHGI</name>
<dbReference type="GO" id="GO:0004527">
    <property type="term" value="F:exonuclease activity"/>
    <property type="evidence" value="ECO:0007669"/>
    <property type="project" value="UniProtKB-KW"/>
</dbReference>
<dbReference type="Proteomes" id="UP000639338">
    <property type="component" value="Unassembled WGS sequence"/>
</dbReference>
<dbReference type="Gene3D" id="1.10.60.20">
    <property type="entry name" value="Ribosomal protein S17e-like"/>
    <property type="match status" value="1"/>
</dbReference>
<feature type="coiled-coil region" evidence="10">
    <location>
        <begin position="297"/>
        <end position="324"/>
    </location>
</feature>
<dbReference type="GO" id="GO:1990904">
    <property type="term" value="C:ribonucleoprotein complex"/>
    <property type="evidence" value="ECO:0007669"/>
    <property type="project" value="UniProtKB-KW"/>
</dbReference>
<dbReference type="GO" id="GO:0004519">
    <property type="term" value="F:endonuclease activity"/>
    <property type="evidence" value="ECO:0007669"/>
    <property type="project" value="UniProtKB-KW"/>
</dbReference>
<dbReference type="InterPro" id="IPR018273">
    <property type="entry name" value="Ribosomal_eS17_CS"/>
</dbReference>
<keyword evidence="5" id="KW-0269">Exonuclease</keyword>
<reference evidence="13 14" key="1">
    <citation type="submission" date="2020-08" db="EMBL/GenBank/DDBJ databases">
        <title>Aphidius gifuensis genome sequencing and assembly.</title>
        <authorList>
            <person name="Du Z."/>
        </authorList>
    </citation>
    <scope>NUCLEOTIDE SEQUENCE [LARGE SCALE GENOMIC DNA]</scope>
    <source>
        <strain evidence="13">YNYX2018</strain>
        <tissue evidence="13">Adults</tissue>
    </source>
</reference>
<evidence type="ECO:0000256" key="4">
    <source>
        <dbReference type="ARBA" id="ARBA00022801"/>
    </source>
</evidence>
<dbReference type="HAMAP" id="MF_00511">
    <property type="entry name" value="Ribosomal_eS17"/>
    <property type="match status" value="1"/>
</dbReference>
<dbReference type="GO" id="GO:0006281">
    <property type="term" value="P:DNA repair"/>
    <property type="evidence" value="ECO:0007669"/>
    <property type="project" value="UniProtKB-ARBA"/>
</dbReference>
<keyword evidence="6" id="KW-0689">Ribosomal protein</keyword>
<sequence length="682" mass="77813">MGNKKNRSQKLSTRKKAIHRRIANRELKSIITDSRELVEIVDLTSQLKNAIKNNGSACPVIEKEDTADEDNNKMSHGAVHCRVDKNNSCTNNEKPEDIKIDGLKISDINSIFQQLHEKFDKHHIQSCNGSFANLRIIKVSNQGLRSRIFFCCVGCGVAPKFWKSILTSPKHPEEGLELNDAAVAATLITGMGFLTLKESFAMMNIRVMCAKTYRNRRSRLTEPISKIADEQMQIATVEEIENAKATGNVTPDGIPKTSVKIDGGWAKRSYGPQSKYDSLSGCAAIIGYHTRKPDVSMEVYNSMLKKEEEKLEQNKQNRIQIELDTRDQSQSEKWKDMRKYMITASNFKDICSKRKTTSCFTLLDKCLHREQFMNDHMKFGISQEPIAKKKLEETLGNTKIKKLNSDTKHGMVQEEDDIDEENSQLHDNNYEEISEDEGILDMSVCSMDVDEKTDDSSDGDSDSSEQIDDDLNYESSYDSTDDIDVYPDKEGDNSMQICDDELENEENTLIQHSKSQLTVELLNETTTMPNKAVMISSTLYPAKQKLEMNGEKLGRVRTKTVKKAARLIIEKYYTRLTLDFHTNKRICEEIAIIPSKPLKNKIAGFVTHLMKRLRHSQVRGISIKLQEEERERRDNYVPEVSALEHDVIEADPDTKEMLKMLDFSNISVQIVQPQAHQFTRRN</sequence>
<evidence type="ECO:0000256" key="10">
    <source>
        <dbReference type="SAM" id="Coils"/>
    </source>
</evidence>
<comment type="caution">
    <text evidence="13">The sequence shown here is derived from an EMBL/GenBank/DDBJ whole genome shotgun (WGS) entry which is preliminary data.</text>
</comment>
<evidence type="ECO:0000256" key="2">
    <source>
        <dbReference type="ARBA" id="ARBA00022722"/>
    </source>
</evidence>
<dbReference type="InterPro" id="IPR036401">
    <property type="entry name" value="Ribosomal_eS17_sf"/>
</dbReference>
<dbReference type="FunFam" id="1.10.60.20:FF:000001">
    <property type="entry name" value="40S ribosomal protein S17"/>
    <property type="match status" value="1"/>
</dbReference>
<dbReference type="InterPro" id="IPR011335">
    <property type="entry name" value="Restrct_endonuc-II-like"/>
</dbReference>
<dbReference type="InterPro" id="IPR011604">
    <property type="entry name" value="PDDEXK-like_dom_sf"/>
</dbReference>
<dbReference type="Pfam" id="PF00833">
    <property type="entry name" value="Ribosomal_S17e"/>
    <property type="match status" value="1"/>
</dbReference>
<evidence type="ECO:0000256" key="3">
    <source>
        <dbReference type="ARBA" id="ARBA00022759"/>
    </source>
</evidence>
<dbReference type="GO" id="GO:0005829">
    <property type="term" value="C:cytosol"/>
    <property type="evidence" value="ECO:0007669"/>
    <property type="project" value="UniProtKB-ARBA"/>
</dbReference>
<evidence type="ECO:0000256" key="5">
    <source>
        <dbReference type="ARBA" id="ARBA00022839"/>
    </source>
</evidence>
<gene>
    <name evidence="13" type="ORF">HCN44_009522</name>
</gene>
<protein>
    <recommendedName>
        <fullName evidence="8">Small ribosomal subunit protein eS17</fullName>
    </recommendedName>
    <alternativeName>
        <fullName evidence="9">40S ribosomal protein S17</fullName>
    </alternativeName>
</protein>
<dbReference type="AlphaFoldDB" id="A0A834Y6G1"/>
<proteinExistence type="inferred from homology"/>
<dbReference type="InterPro" id="IPR001210">
    <property type="entry name" value="Ribosomal_eS17"/>
</dbReference>
<keyword evidence="14" id="KW-1185">Reference proteome</keyword>
<evidence type="ECO:0000256" key="11">
    <source>
        <dbReference type="SAM" id="MobiDB-lite"/>
    </source>
</evidence>
<comment type="similarity">
    <text evidence="1">Belongs to the eukaryotic ribosomal protein eS17 family.</text>
</comment>
<keyword evidence="7" id="KW-0687">Ribonucleoprotein</keyword>
<dbReference type="InterPro" id="IPR049012">
    <property type="entry name" value="Mutator_transp_dom"/>
</dbReference>
<feature type="region of interest" description="Disordered" evidence="11">
    <location>
        <begin position="449"/>
        <end position="491"/>
    </location>
</feature>
<evidence type="ECO:0000256" key="8">
    <source>
        <dbReference type="ARBA" id="ARBA00035144"/>
    </source>
</evidence>
<evidence type="ECO:0000313" key="14">
    <source>
        <dbReference type="Proteomes" id="UP000639338"/>
    </source>
</evidence>
<evidence type="ECO:0000259" key="12">
    <source>
        <dbReference type="Pfam" id="PF20700"/>
    </source>
</evidence>
<dbReference type="GO" id="GO:0003735">
    <property type="term" value="F:structural constituent of ribosome"/>
    <property type="evidence" value="ECO:0007669"/>
    <property type="project" value="InterPro"/>
</dbReference>
<evidence type="ECO:0000313" key="13">
    <source>
        <dbReference type="EMBL" id="KAF7998124.1"/>
    </source>
</evidence>
<dbReference type="Gene3D" id="3.90.320.10">
    <property type="match status" value="1"/>
</dbReference>
<keyword evidence="4" id="KW-0378">Hydrolase</keyword>
<dbReference type="EMBL" id="JACMRX010000001">
    <property type="protein sequence ID" value="KAF7998124.1"/>
    <property type="molecule type" value="Genomic_DNA"/>
</dbReference>
<dbReference type="SUPFAM" id="SSF52980">
    <property type="entry name" value="Restriction endonuclease-like"/>
    <property type="match status" value="1"/>
</dbReference>
<keyword evidence="2" id="KW-0540">Nuclease</keyword>
<dbReference type="SUPFAM" id="SSF116820">
    <property type="entry name" value="Rps17e-like"/>
    <property type="match status" value="1"/>
</dbReference>
<dbReference type="GO" id="GO:0006412">
    <property type="term" value="P:translation"/>
    <property type="evidence" value="ECO:0007669"/>
    <property type="project" value="InterPro"/>
</dbReference>
<dbReference type="PANTHER" id="PTHR10732:SF0">
    <property type="entry name" value="40S RIBOSOMAL PROTEIN S17"/>
    <property type="match status" value="1"/>
</dbReference>
<evidence type="ECO:0000256" key="6">
    <source>
        <dbReference type="ARBA" id="ARBA00022980"/>
    </source>
</evidence>
<evidence type="ECO:0000256" key="9">
    <source>
        <dbReference type="ARBA" id="ARBA00035467"/>
    </source>
</evidence>
<accession>A0A834Y6G1</accession>
<dbReference type="GO" id="GO:0005840">
    <property type="term" value="C:ribosome"/>
    <property type="evidence" value="ECO:0007669"/>
    <property type="project" value="UniProtKB-KW"/>
</dbReference>
<dbReference type="Pfam" id="PF20700">
    <property type="entry name" value="Mutator"/>
    <property type="match status" value="1"/>
</dbReference>